<dbReference type="OMA" id="WHAPISK"/>
<evidence type="ECO:0000256" key="3">
    <source>
        <dbReference type="ARBA" id="ARBA00023033"/>
    </source>
</evidence>
<dbReference type="PRINTS" id="PR00420">
    <property type="entry name" value="RNGMNOXGNASE"/>
</dbReference>
<dbReference type="InterPro" id="IPR006076">
    <property type="entry name" value="FAD-dep_OxRdtase"/>
</dbReference>
<feature type="region of interest" description="Disordered" evidence="4">
    <location>
        <begin position="116"/>
        <end position="156"/>
    </location>
</feature>
<dbReference type="EMBL" id="NMPR01000046">
    <property type="protein sequence ID" value="KAA8632878.1"/>
    <property type="molecule type" value="Genomic_DNA"/>
</dbReference>
<dbReference type="InterPro" id="IPR050493">
    <property type="entry name" value="FAD-dep_Monooxygenase_BioMet"/>
</dbReference>
<evidence type="ECO:0000313" key="6">
    <source>
        <dbReference type="EMBL" id="KAA8632878.1"/>
    </source>
</evidence>
<dbReference type="PANTHER" id="PTHR13789">
    <property type="entry name" value="MONOOXYGENASE"/>
    <property type="match status" value="1"/>
</dbReference>
<sequence length="325" mass="35679">MDIIITGAGLSGLSTALSLRRANPLHRITILERSSHYNHSTSTNTTTITTTTTTKPQHHSSHEIGAAINVPPNISRFLCHPSPGRGWGLDPVKQKFVKSEGVLVMNPMTMEQIGEGLDHSRNEEGDESEVEIGDGKEIGDDDGAGNGDGKEGKRERKGWVRIEGGKEVIAYDPSTPSVTLSNNTVLAADLIIAADGVHSRAPESVLGHPNHEPQMLPDPKLNTCYRFLIPTAEIANDPETMFFLDSDNKEANVCRLWPDVLGKKRLICYRCRGGEILNFVVMLRDETTNTDTTKREDWHAPISKSEVLSKLSDFHPGILAVIKYV</sequence>
<gene>
    <name evidence="6" type="ORF">SMACR_03364</name>
</gene>
<dbReference type="Gene3D" id="3.30.9.30">
    <property type="match status" value="1"/>
</dbReference>
<evidence type="ECO:0000256" key="1">
    <source>
        <dbReference type="ARBA" id="ARBA00007992"/>
    </source>
</evidence>
<organism evidence="6 7">
    <name type="scientific">Sordaria macrospora</name>
    <dbReference type="NCBI Taxonomy" id="5147"/>
    <lineage>
        <taxon>Eukaryota</taxon>
        <taxon>Fungi</taxon>
        <taxon>Dikarya</taxon>
        <taxon>Ascomycota</taxon>
        <taxon>Pezizomycotina</taxon>
        <taxon>Sordariomycetes</taxon>
        <taxon>Sordariomycetidae</taxon>
        <taxon>Sordariales</taxon>
        <taxon>Sordariaceae</taxon>
        <taxon>Sordaria</taxon>
    </lineage>
</organism>
<dbReference type="Pfam" id="PF01266">
    <property type="entry name" value="DAO"/>
    <property type="match status" value="1"/>
</dbReference>
<dbReference type="SUPFAM" id="SSF54373">
    <property type="entry name" value="FAD-linked reductases, C-terminal domain"/>
    <property type="match status" value="1"/>
</dbReference>
<feature type="compositionally biased region" description="Low complexity" evidence="4">
    <location>
        <begin position="38"/>
        <end position="55"/>
    </location>
</feature>
<keyword evidence="3" id="KW-0503">Monooxygenase</keyword>
<comment type="caution">
    <text evidence="6">The sequence shown here is derived from an EMBL/GenBank/DDBJ whole genome shotgun (WGS) entry which is preliminary data.</text>
</comment>
<dbReference type="AlphaFoldDB" id="A0A8S8ZTV0"/>
<evidence type="ECO:0000259" key="5">
    <source>
        <dbReference type="Pfam" id="PF01266"/>
    </source>
</evidence>
<name>A0A8S8ZTV0_SORMA</name>
<evidence type="ECO:0000256" key="4">
    <source>
        <dbReference type="SAM" id="MobiDB-lite"/>
    </source>
</evidence>
<keyword evidence="2" id="KW-0560">Oxidoreductase</keyword>
<dbReference type="VEuPathDB" id="FungiDB:SMAC_03364"/>
<comment type="similarity">
    <text evidence="1">Belongs to the paxM FAD-dependent monooxygenase family.</text>
</comment>
<dbReference type="GO" id="GO:0004497">
    <property type="term" value="F:monooxygenase activity"/>
    <property type="evidence" value="ECO:0007669"/>
    <property type="project" value="UniProtKB-KW"/>
</dbReference>
<dbReference type="InterPro" id="IPR036188">
    <property type="entry name" value="FAD/NAD-bd_sf"/>
</dbReference>
<feature type="region of interest" description="Disordered" evidence="4">
    <location>
        <begin position="38"/>
        <end position="59"/>
    </location>
</feature>
<accession>A0A8S8ZTV0</accession>
<dbReference type="Proteomes" id="UP000433876">
    <property type="component" value="Unassembled WGS sequence"/>
</dbReference>
<protein>
    <recommendedName>
        <fullName evidence="5">FAD dependent oxidoreductase domain-containing protein</fullName>
    </recommendedName>
</protein>
<evidence type="ECO:0000313" key="7">
    <source>
        <dbReference type="Proteomes" id="UP000433876"/>
    </source>
</evidence>
<reference evidence="6 7" key="1">
    <citation type="submission" date="2017-07" db="EMBL/GenBank/DDBJ databases">
        <title>Genome sequence of the Sordaria macrospora wild type strain R19027.</title>
        <authorList>
            <person name="Nowrousian M."/>
            <person name="Teichert I."/>
            <person name="Kueck U."/>
        </authorList>
    </citation>
    <scope>NUCLEOTIDE SEQUENCE [LARGE SCALE GENOMIC DNA]</scope>
    <source>
        <strain evidence="6 7">R19027</strain>
        <tissue evidence="6">Mycelium</tissue>
    </source>
</reference>
<dbReference type="SUPFAM" id="SSF51905">
    <property type="entry name" value="FAD/NAD(P)-binding domain"/>
    <property type="match status" value="1"/>
</dbReference>
<evidence type="ECO:0000256" key="2">
    <source>
        <dbReference type="ARBA" id="ARBA00023002"/>
    </source>
</evidence>
<feature type="domain" description="FAD dependent oxidoreductase" evidence="5">
    <location>
        <begin position="2"/>
        <end position="58"/>
    </location>
</feature>
<dbReference type="Gene3D" id="3.50.50.60">
    <property type="entry name" value="FAD/NAD(P)-binding domain"/>
    <property type="match status" value="1"/>
</dbReference>
<proteinExistence type="inferred from homology"/>
<dbReference type="PANTHER" id="PTHR13789:SF215">
    <property type="entry name" value="FAD-BINDING DOMAIN-CONTAINING PROTEIN-RELATED"/>
    <property type="match status" value="1"/>
</dbReference>